<evidence type="ECO:0000313" key="2">
    <source>
        <dbReference type="EMBL" id="KAF4630073.1"/>
    </source>
</evidence>
<dbReference type="EMBL" id="JAAMPI010000593">
    <property type="protein sequence ID" value="KAF4630073.1"/>
    <property type="molecule type" value="Genomic_DNA"/>
</dbReference>
<sequence>MSELRNQFVSLPYPSVDCTGRTIAVVGANIGLGKEAVRHFVRLNASKVIMAVRSIEKGEDAKIDIEETTKRTGVLEVWKLDLTSYASVLSFAARLENEPRVDAVVANASIATQKFEMAEDNESTITVNVISTLLLVLLVLPIMRASAERWNIHPAITVVSSGIHSWIKFPEWEAPNCLEALNNPKAANMNDRYAASKLLQVFAVDEIASKMGGKSKVVLNIISPGLVKTALGRNATGFTKFSLALMKFLMARTPEMGSRTLVHAATAGPESHGKYFTDCDITLDSRSDFVKSADGLKAQQKIWDEIAKKLEAIQPGVTGNI</sequence>
<dbReference type="PANTHER" id="PTHR43157">
    <property type="entry name" value="PHOSPHATIDYLINOSITOL-GLYCAN BIOSYNTHESIS CLASS F PROTEIN-RELATED"/>
    <property type="match status" value="1"/>
</dbReference>
<dbReference type="GO" id="GO:0016491">
    <property type="term" value="F:oxidoreductase activity"/>
    <property type="evidence" value="ECO:0007669"/>
    <property type="project" value="UniProtKB-KW"/>
</dbReference>
<name>A0A8H4W0Y3_9HELO</name>
<dbReference type="InterPro" id="IPR002347">
    <property type="entry name" value="SDR_fam"/>
</dbReference>
<dbReference type="SUPFAM" id="SSF51735">
    <property type="entry name" value="NAD(P)-binding Rossmann-fold domains"/>
    <property type="match status" value="1"/>
</dbReference>
<dbReference type="OrthoDB" id="542013at2759"/>
<accession>A0A8H4W0Y3</accession>
<proteinExistence type="predicted"/>
<dbReference type="PRINTS" id="PR00081">
    <property type="entry name" value="GDHRDH"/>
</dbReference>
<evidence type="ECO:0000313" key="3">
    <source>
        <dbReference type="Proteomes" id="UP000566819"/>
    </source>
</evidence>
<evidence type="ECO:0000256" key="1">
    <source>
        <dbReference type="ARBA" id="ARBA00023002"/>
    </source>
</evidence>
<reference evidence="2 3" key="1">
    <citation type="submission" date="2020-03" db="EMBL/GenBank/DDBJ databases">
        <title>Draft Genome Sequence of Cudoniella acicularis.</title>
        <authorList>
            <person name="Buettner E."/>
            <person name="Kellner H."/>
        </authorList>
    </citation>
    <scope>NUCLEOTIDE SEQUENCE [LARGE SCALE GENOMIC DNA]</scope>
    <source>
        <strain evidence="2 3">DSM 108380</strain>
    </source>
</reference>
<keyword evidence="3" id="KW-1185">Reference proteome</keyword>
<protein>
    <recommendedName>
        <fullName evidence="4">Short-chain dehydrogenase/reductase</fullName>
    </recommendedName>
</protein>
<dbReference type="Gene3D" id="3.40.50.720">
    <property type="entry name" value="NAD(P)-binding Rossmann-like Domain"/>
    <property type="match status" value="1"/>
</dbReference>
<organism evidence="2 3">
    <name type="scientific">Cudoniella acicularis</name>
    <dbReference type="NCBI Taxonomy" id="354080"/>
    <lineage>
        <taxon>Eukaryota</taxon>
        <taxon>Fungi</taxon>
        <taxon>Dikarya</taxon>
        <taxon>Ascomycota</taxon>
        <taxon>Pezizomycotina</taxon>
        <taxon>Leotiomycetes</taxon>
        <taxon>Helotiales</taxon>
        <taxon>Tricladiaceae</taxon>
        <taxon>Cudoniella</taxon>
    </lineage>
</organism>
<dbReference type="Pfam" id="PF00106">
    <property type="entry name" value="adh_short"/>
    <property type="match status" value="1"/>
</dbReference>
<keyword evidence="1" id="KW-0560">Oxidoreductase</keyword>
<evidence type="ECO:0008006" key="4">
    <source>
        <dbReference type="Google" id="ProtNLM"/>
    </source>
</evidence>
<dbReference type="InterPro" id="IPR036291">
    <property type="entry name" value="NAD(P)-bd_dom_sf"/>
</dbReference>
<dbReference type="AlphaFoldDB" id="A0A8H4W0Y3"/>
<dbReference type="Proteomes" id="UP000566819">
    <property type="component" value="Unassembled WGS sequence"/>
</dbReference>
<comment type="caution">
    <text evidence="2">The sequence shown here is derived from an EMBL/GenBank/DDBJ whole genome shotgun (WGS) entry which is preliminary data.</text>
</comment>
<dbReference type="PANTHER" id="PTHR43157:SF31">
    <property type="entry name" value="PHOSPHATIDYLINOSITOL-GLYCAN BIOSYNTHESIS CLASS F PROTEIN"/>
    <property type="match status" value="1"/>
</dbReference>
<gene>
    <name evidence="2" type="ORF">G7Y89_g8069</name>
</gene>